<name>A0ABW2LB82_9BACT</name>
<accession>A0ABW2LB82</accession>
<organism evidence="1 2">
    <name type="scientific">Haloferula chungangensis</name>
    <dbReference type="NCBI Taxonomy" id="1048331"/>
    <lineage>
        <taxon>Bacteria</taxon>
        <taxon>Pseudomonadati</taxon>
        <taxon>Verrucomicrobiota</taxon>
        <taxon>Verrucomicrobiia</taxon>
        <taxon>Verrucomicrobiales</taxon>
        <taxon>Verrucomicrobiaceae</taxon>
        <taxon>Haloferula</taxon>
    </lineage>
</organism>
<dbReference type="EMBL" id="JBHTBS010000062">
    <property type="protein sequence ID" value="MFC7339721.1"/>
    <property type="molecule type" value="Genomic_DNA"/>
</dbReference>
<proteinExistence type="predicted"/>
<dbReference type="Proteomes" id="UP001596472">
    <property type="component" value="Unassembled WGS sequence"/>
</dbReference>
<reference evidence="2" key="1">
    <citation type="journal article" date="2019" name="Int. J. Syst. Evol. Microbiol.">
        <title>The Global Catalogue of Microorganisms (GCM) 10K type strain sequencing project: providing services to taxonomists for standard genome sequencing and annotation.</title>
        <authorList>
            <consortium name="The Broad Institute Genomics Platform"/>
            <consortium name="The Broad Institute Genome Sequencing Center for Infectious Disease"/>
            <person name="Wu L."/>
            <person name="Ma J."/>
        </authorList>
    </citation>
    <scope>NUCLEOTIDE SEQUENCE [LARGE SCALE GENOMIC DNA]</scope>
    <source>
        <strain evidence="2">CGMCC 4.1467</strain>
    </source>
</reference>
<dbReference type="RefSeq" id="WP_379717054.1">
    <property type="nucleotide sequence ID" value="NZ_JBHTBS010000062.1"/>
</dbReference>
<evidence type="ECO:0000313" key="1">
    <source>
        <dbReference type="EMBL" id="MFC7339721.1"/>
    </source>
</evidence>
<sequence>MTQLDRALFLYGKLIDSLGVEPNHHLVLLGDPSVESARIYSFPALSGVFSYDEATEIKSDQVDYIEELLMEHDSPYTLVQPLCTKLRDVAPVFNSVGFSVFVGSWGMGPEEIGWWIRHLNNRPSFEKYLATTGVNESAVEQMTPACTEQLNRAELGV</sequence>
<comment type="caution">
    <text evidence="1">The sequence shown here is derived from an EMBL/GenBank/DDBJ whole genome shotgun (WGS) entry which is preliminary data.</text>
</comment>
<protein>
    <submittedName>
        <fullName evidence="1">Uncharacterized protein</fullName>
    </submittedName>
</protein>
<evidence type="ECO:0000313" key="2">
    <source>
        <dbReference type="Proteomes" id="UP001596472"/>
    </source>
</evidence>
<keyword evidence="2" id="KW-1185">Reference proteome</keyword>
<gene>
    <name evidence="1" type="ORF">ACFQY0_21225</name>
</gene>